<reference evidence="3" key="2">
    <citation type="submission" date="2025-08" db="UniProtKB">
        <authorList>
            <consortium name="RefSeq"/>
        </authorList>
    </citation>
    <scope>IDENTIFICATION</scope>
    <source>
        <tissue evidence="3">Leaf</tissue>
    </source>
</reference>
<organism evidence="2 3">
    <name type="scientific">Camelina sativa</name>
    <name type="common">False flax</name>
    <name type="synonym">Myagrum sativum</name>
    <dbReference type="NCBI Taxonomy" id="90675"/>
    <lineage>
        <taxon>Eukaryota</taxon>
        <taxon>Viridiplantae</taxon>
        <taxon>Streptophyta</taxon>
        <taxon>Embryophyta</taxon>
        <taxon>Tracheophyta</taxon>
        <taxon>Spermatophyta</taxon>
        <taxon>Magnoliopsida</taxon>
        <taxon>eudicotyledons</taxon>
        <taxon>Gunneridae</taxon>
        <taxon>Pentapetalae</taxon>
        <taxon>rosids</taxon>
        <taxon>malvids</taxon>
        <taxon>Brassicales</taxon>
        <taxon>Brassicaceae</taxon>
        <taxon>Camelineae</taxon>
        <taxon>Camelina</taxon>
    </lineage>
</organism>
<keyword evidence="1" id="KW-0472">Membrane</keyword>
<evidence type="ECO:0000313" key="2">
    <source>
        <dbReference type="Proteomes" id="UP000694864"/>
    </source>
</evidence>
<feature type="transmembrane region" description="Helical" evidence="1">
    <location>
        <begin position="15"/>
        <end position="33"/>
    </location>
</feature>
<accession>A0ABM0UFK0</accession>
<evidence type="ECO:0000313" key="3">
    <source>
        <dbReference type="RefSeq" id="XP_010440415.1"/>
    </source>
</evidence>
<sequence length="240" mass="27826">MVLLEKIASLLQKNLVYIVYGAAVCYLSLIYFINDLQYYSSFVITLFSQKKINRDASINYQVEREFKKLVAYRLKGMINHAKREGEKPDWILSDYWTIIHAHWTTAKAKAMSEKACASRMSDHNGLGPHSHPVGSCSYVKVQAALEAHNEDYFYIVVMKKTHKKHDGTYVDQRARLVAETYEKHVQERLEQLESSGEENVTAENLDKDEKKRFISSSRLLDHLNNVISLDLEHLVRFCHL</sequence>
<gene>
    <name evidence="3" type="primary">LOC104723719</name>
</gene>
<dbReference type="Pfam" id="PF03004">
    <property type="entry name" value="Transposase_24"/>
    <property type="match status" value="1"/>
</dbReference>
<dbReference type="Proteomes" id="UP000694864">
    <property type="component" value="Chromosome 11"/>
</dbReference>
<keyword evidence="2" id="KW-1185">Reference proteome</keyword>
<keyword evidence="1" id="KW-1133">Transmembrane helix</keyword>
<dbReference type="GeneID" id="104723719"/>
<proteinExistence type="predicted"/>
<name>A0ABM0UFK0_CAMSA</name>
<keyword evidence="1" id="KW-0812">Transmembrane</keyword>
<reference evidence="2" key="1">
    <citation type="journal article" date="2014" name="Nat. Commun.">
        <title>The emerging biofuel crop Camelina sativa retains a highly undifferentiated hexaploid genome structure.</title>
        <authorList>
            <person name="Kagale S."/>
            <person name="Koh C."/>
            <person name="Nixon J."/>
            <person name="Bollina V."/>
            <person name="Clarke W.E."/>
            <person name="Tuteja R."/>
            <person name="Spillane C."/>
            <person name="Robinson S.J."/>
            <person name="Links M.G."/>
            <person name="Clarke C."/>
            <person name="Higgins E.E."/>
            <person name="Huebert T."/>
            <person name="Sharpe A.G."/>
            <person name="Parkin I.A."/>
        </authorList>
    </citation>
    <scope>NUCLEOTIDE SEQUENCE [LARGE SCALE GENOMIC DNA]</scope>
    <source>
        <strain evidence="2">cv. DH55</strain>
    </source>
</reference>
<evidence type="ECO:0000256" key="1">
    <source>
        <dbReference type="SAM" id="Phobius"/>
    </source>
</evidence>
<dbReference type="InterPro" id="IPR004252">
    <property type="entry name" value="Probable_transposase_24"/>
</dbReference>
<protein>
    <submittedName>
        <fullName evidence="3">Uncharacterized protein LOC104723719 isoform X1</fullName>
    </submittedName>
</protein>
<dbReference type="RefSeq" id="XP_010440415.1">
    <property type="nucleotide sequence ID" value="XM_010442113.1"/>
</dbReference>